<feature type="chain" id="PRO_5040327957" evidence="1">
    <location>
        <begin position="20"/>
        <end position="104"/>
    </location>
</feature>
<keyword evidence="1" id="KW-0732">Signal</keyword>
<name>A0A9N7U0V3_PLEPL</name>
<sequence>MFTAIMFISSLLWISEHWAAEEGQREENCWRAMETVFLQQSVSLDGPKPDDDPELSLAVTMGVKGATASRKQGCGVNVEYAKRHFMSHYEPHQSDHLPAGSRPL</sequence>
<protein>
    <submittedName>
        <fullName evidence="2">Uncharacterized protein</fullName>
    </submittedName>
</protein>
<comment type="caution">
    <text evidence="2">The sequence shown here is derived from an EMBL/GenBank/DDBJ whole genome shotgun (WGS) entry which is preliminary data.</text>
</comment>
<gene>
    <name evidence="2" type="ORF">PLEPLA_LOCUS10369</name>
</gene>
<accession>A0A9N7U0V3</accession>
<dbReference type="AlphaFoldDB" id="A0A9N7U0V3"/>
<evidence type="ECO:0000313" key="2">
    <source>
        <dbReference type="EMBL" id="CAB1422453.1"/>
    </source>
</evidence>
<dbReference type="EMBL" id="CADEAL010000584">
    <property type="protein sequence ID" value="CAB1422453.1"/>
    <property type="molecule type" value="Genomic_DNA"/>
</dbReference>
<organism evidence="2 3">
    <name type="scientific">Pleuronectes platessa</name>
    <name type="common">European plaice</name>
    <dbReference type="NCBI Taxonomy" id="8262"/>
    <lineage>
        <taxon>Eukaryota</taxon>
        <taxon>Metazoa</taxon>
        <taxon>Chordata</taxon>
        <taxon>Craniata</taxon>
        <taxon>Vertebrata</taxon>
        <taxon>Euteleostomi</taxon>
        <taxon>Actinopterygii</taxon>
        <taxon>Neopterygii</taxon>
        <taxon>Teleostei</taxon>
        <taxon>Neoteleostei</taxon>
        <taxon>Acanthomorphata</taxon>
        <taxon>Carangaria</taxon>
        <taxon>Pleuronectiformes</taxon>
        <taxon>Pleuronectoidei</taxon>
        <taxon>Pleuronectidae</taxon>
        <taxon>Pleuronectes</taxon>
    </lineage>
</organism>
<proteinExistence type="predicted"/>
<keyword evidence="3" id="KW-1185">Reference proteome</keyword>
<evidence type="ECO:0000256" key="1">
    <source>
        <dbReference type="SAM" id="SignalP"/>
    </source>
</evidence>
<reference evidence="2" key="1">
    <citation type="submission" date="2020-03" db="EMBL/GenBank/DDBJ databases">
        <authorList>
            <person name="Weist P."/>
        </authorList>
    </citation>
    <scope>NUCLEOTIDE SEQUENCE</scope>
</reference>
<evidence type="ECO:0000313" key="3">
    <source>
        <dbReference type="Proteomes" id="UP001153269"/>
    </source>
</evidence>
<dbReference type="Proteomes" id="UP001153269">
    <property type="component" value="Unassembled WGS sequence"/>
</dbReference>
<feature type="signal peptide" evidence="1">
    <location>
        <begin position="1"/>
        <end position="19"/>
    </location>
</feature>